<dbReference type="Proteomes" id="UP001642484">
    <property type="component" value="Unassembled WGS sequence"/>
</dbReference>
<evidence type="ECO:0000313" key="2">
    <source>
        <dbReference type="Proteomes" id="UP001642484"/>
    </source>
</evidence>
<proteinExistence type="predicted"/>
<protein>
    <submittedName>
        <fullName evidence="1">Uncharacterized protein</fullName>
    </submittedName>
</protein>
<sequence>MPDATGSRAMSKKPKRLLERVTLLGSCAQLRLDVPVGITVAEARQRVEESWGWAAGRLLFFAADSALIWDDDYQLVGGSIVVGRAPLPLTVVFRLIAVTSRLVNHKVPLLVPGGALATAKNACASLGRHLGIPGSELLEVVLLEAKEQPAALEDEENLEALQLRSAIIRFRRPAQRMVLELLKMRLLWPLGKQGCRPPPQDSWSISVPDLGDSALETLEATQQVLRCAASEAQDLVFHATEAVTRNAASRLLATLQDAYRWRVELQRPLPAQGEMVEFVVTFPAEYPLKPVRLEGSLLLDGQEVPMDQIFSGDRWSPANTVYCALGEVVDFMMLHRTEEEVGDGKPRIPRLPLS</sequence>
<name>A0ABP0KK85_9DINO</name>
<evidence type="ECO:0000313" key="1">
    <source>
        <dbReference type="EMBL" id="CAK9026394.1"/>
    </source>
</evidence>
<keyword evidence="2" id="KW-1185">Reference proteome</keyword>
<comment type="caution">
    <text evidence="1">The sequence shown here is derived from an EMBL/GenBank/DDBJ whole genome shotgun (WGS) entry which is preliminary data.</text>
</comment>
<reference evidence="1 2" key="1">
    <citation type="submission" date="2024-02" db="EMBL/GenBank/DDBJ databases">
        <authorList>
            <person name="Chen Y."/>
            <person name="Shah S."/>
            <person name="Dougan E. K."/>
            <person name="Thang M."/>
            <person name="Chan C."/>
        </authorList>
    </citation>
    <scope>NUCLEOTIDE SEQUENCE [LARGE SCALE GENOMIC DNA]</scope>
</reference>
<dbReference type="EMBL" id="CAXAMN010008757">
    <property type="protein sequence ID" value="CAK9026394.1"/>
    <property type="molecule type" value="Genomic_DNA"/>
</dbReference>
<gene>
    <name evidence="1" type="ORF">CCMP2556_LOCUS16347</name>
</gene>
<accession>A0ABP0KK85</accession>
<dbReference type="CDD" id="cd00195">
    <property type="entry name" value="UBCc_UEV"/>
    <property type="match status" value="1"/>
</dbReference>
<organism evidence="1 2">
    <name type="scientific">Durusdinium trenchii</name>
    <dbReference type="NCBI Taxonomy" id="1381693"/>
    <lineage>
        <taxon>Eukaryota</taxon>
        <taxon>Sar</taxon>
        <taxon>Alveolata</taxon>
        <taxon>Dinophyceae</taxon>
        <taxon>Suessiales</taxon>
        <taxon>Symbiodiniaceae</taxon>
        <taxon>Durusdinium</taxon>
    </lineage>
</organism>